<dbReference type="InParanoid" id="A0A2P5B4B9"/>
<protein>
    <submittedName>
        <fullName evidence="1">Uncharacterized protein</fullName>
    </submittedName>
</protein>
<dbReference type="EMBL" id="JXTC01000610">
    <property type="protein sequence ID" value="PON43647.1"/>
    <property type="molecule type" value="Genomic_DNA"/>
</dbReference>
<name>A0A2P5B4B9_TREOI</name>
<reference evidence="2" key="1">
    <citation type="submission" date="2016-06" db="EMBL/GenBank/DDBJ databases">
        <title>Parallel loss of symbiosis genes in relatives of nitrogen-fixing non-legume Parasponia.</title>
        <authorList>
            <person name="Van Velzen R."/>
            <person name="Holmer R."/>
            <person name="Bu F."/>
            <person name="Rutten L."/>
            <person name="Van Zeijl A."/>
            <person name="Liu W."/>
            <person name="Santuari L."/>
            <person name="Cao Q."/>
            <person name="Sharma T."/>
            <person name="Shen D."/>
            <person name="Roswanjaya Y."/>
            <person name="Wardhani T."/>
            <person name="Kalhor M.S."/>
            <person name="Jansen J."/>
            <person name="Van den Hoogen J."/>
            <person name="Gungor B."/>
            <person name="Hartog M."/>
            <person name="Hontelez J."/>
            <person name="Verver J."/>
            <person name="Yang W.-C."/>
            <person name="Schijlen E."/>
            <person name="Repin R."/>
            <person name="Schilthuizen M."/>
            <person name="Schranz E."/>
            <person name="Heidstra R."/>
            <person name="Miyata K."/>
            <person name="Fedorova E."/>
            <person name="Kohlen W."/>
            <person name="Bisseling T."/>
            <person name="Smit S."/>
            <person name="Geurts R."/>
        </authorList>
    </citation>
    <scope>NUCLEOTIDE SEQUENCE [LARGE SCALE GENOMIC DNA]</scope>
    <source>
        <strain evidence="2">cv. RG33-2</strain>
    </source>
</reference>
<dbReference type="AlphaFoldDB" id="A0A2P5B4B9"/>
<accession>A0A2P5B4B9</accession>
<gene>
    <name evidence="1" type="ORF">TorRG33x02_333280</name>
</gene>
<evidence type="ECO:0000313" key="1">
    <source>
        <dbReference type="EMBL" id="PON43647.1"/>
    </source>
</evidence>
<organism evidence="1 2">
    <name type="scientific">Trema orientale</name>
    <name type="common">Charcoal tree</name>
    <name type="synonym">Celtis orientalis</name>
    <dbReference type="NCBI Taxonomy" id="63057"/>
    <lineage>
        <taxon>Eukaryota</taxon>
        <taxon>Viridiplantae</taxon>
        <taxon>Streptophyta</taxon>
        <taxon>Embryophyta</taxon>
        <taxon>Tracheophyta</taxon>
        <taxon>Spermatophyta</taxon>
        <taxon>Magnoliopsida</taxon>
        <taxon>eudicotyledons</taxon>
        <taxon>Gunneridae</taxon>
        <taxon>Pentapetalae</taxon>
        <taxon>rosids</taxon>
        <taxon>fabids</taxon>
        <taxon>Rosales</taxon>
        <taxon>Cannabaceae</taxon>
        <taxon>Trema</taxon>
    </lineage>
</organism>
<dbReference type="OrthoDB" id="10478098at2759"/>
<sequence length="45" mass="5134">MVLCHSWIPSFLQEVFYNSGLLTLNTISGNLTWDNHRAGRARVQS</sequence>
<keyword evidence="2" id="KW-1185">Reference proteome</keyword>
<dbReference type="Proteomes" id="UP000237000">
    <property type="component" value="Unassembled WGS sequence"/>
</dbReference>
<comment type="caution">
    <text evidence="1">The sequence shown here is derived from an EMBL/GenBank/DDBJ whole genome shotgun (WGS) entry which is preliminary data.</text>
</comment>
<proteinExistence type="predicted"/>
<evidence type="ECO:0000313" key="2">
    <source>
        <dbReference type="Proteomes" id="UP000237000"/>
    </source>
</evidence>